<accession>A0A4V2ZRM0</accession>
<gene>
    <name evidence="1" type="ORF">E1809_25460</name>
</gene>
<dbReference type="Pfam" id="PF11238">
    <property type="entry name" value="DUF3039"/>
    <property type="match status" value="1"/>
</dbReference>
<dbReference type="RefSeq" id="WP_133207029.1">
    <property type="nucleotide sequence ID" value="NZ_SMRU01000059.1"/>
</dbReference>
<sequence length="84" mass="8920">MNTATITRKNPLLSPTYPEVILHYVLKSNITESAVLGTTMHALCGHAWNANETNYAATAAASGGTANNVVCPMCADMYYSLPEG</sequence>
<proteinExistence type="predicted"/>
<name>A0A4V2ZRM0_9MICC</name>
<dbReference type="Proteomes" id="UP000295511">
    <property type="component" value="Unassembled WGS sequence"/>
</dbReference>
<reference evidence="1 2" key="1">
    <citation type="submission" date="2019-03" db="EMBL/GenBank/DDBJ databases">
        <title>Whole genome sequence of Arthrobacter sp JH1-1.</title>
        <authorList>
            <person name="Trinh H.N."/>
        </authorList>
    </citation>
    <scope>NUCLEOTIDE SEQUENCE [LARGE SCALE GENOMIC DNA]</scope>
    <source>
        <strain evidence="1 2">JH1-1</strain>
    </source>
</reference>
<keyword evidence="2" id="KW-1185">Reference proteome</keyword>
<dbReference type="InterPro" id="IPR021400">
    <property type="entry name" value="DUF3039"/>
</dbReference>
<organism evidence="1 2">
    <name type="scientific">Arthrobacter terricola</name>
    <dbReference type="NCBI Taxonomy" id="2547396"/>
    <lineage>
        <taxon>Bacteria</taxon>
        <taxon>Bacillati</taxon>
        <taxon>Actinomycetota</taxon>
        <taxon>Actinomycetes</taxon>
        <taxon>Micrococcales</taxon>
        <taxon>Micrococcaceae</taxon>
        <taxon>Arthrobacter</taxon>
    </lineage>
</organism>
<evidence type="ECO:0000313" key="1">
    <source>
        <dbReference type="EMBL" id="TDF86872.1"/>
    </source>
</evidence>
<protein>
    <submittedName>
        <fullName evidence="1">DUF3039 domain-containing protein</fullName>
    </submittedName>
</protein>
<dbReference type="EMBL" id="SMRU01000059">
    <property type="protein sequence ID" value="TDF86872.1"/>
    <property type="molecule type" value="Genomic_DNA"/>
</dbReference>
<dbReference type="AlphaFoldDB" id="A0A4V2ZRM0"/>
<evidence type="ECO:0000313" key="2">
    <source>
        <dbReference type="Proteomes" id="UP000295511"/>
    </source>
</evidence>
<comment type="caution">
    <text evidence="1">The sequence shown here is derived from an EMBL/GenBank/DDBJ whole genome shotgun (WGS) entry which is preliminary data.</text>
</comment>